<accession>A0AA35NZ51</accession>
<evidence type="ECO:0000313" key="6">
    <source>
        <dbReference type="EMBL" id="CAI5769119.1"/>
    </source>
</evidence>
<dbReference type="PRINTS" id="PR00837">
    <property type="entry name" value="V5TPXLIKE"/>
</dbReference>
<feature type="chain" id="PRO_5041199737" evidence="4">
    <location>
        <begin position="20"/>
        <end position="311"/>
    </location>
</feature>
<dbReference type="InterPro" id="IPR018244">
    <property type="entry name" value="Allrgn_V5/Tpx1_CS"/>
</dbReference>
<dbReference type="AlphaFoldDB" id="A0AA35NZ51"/>
<evidence type="ECO:0000256" key="3">
    <source>
        <dbReference type="SAM" id="MobiDB-lite"/>
    </source>
</evidence>
<dbReference type="InterPro" id="IPR014044">
    <property type="entry name" value="CAP_dom"/>
</dbReference>
<dbReference type="Gene3D" id="3.40.33.10">
    <property type="entry name" value="CAP"/>
    <property type="match status" value="1"/>
</dbReference>
<dbReference type="InterPro" id="IPR042076">
    <property type="entry name" value="Crisp-like_dom"/>
</dbReference>
<sequence>MILLILCACLAAALHQSAAQASDHFASLSTINEDQKKEIVDIHNKLRREVQPPASNMVKMEWSDDIRKIAQWWANQCTLEHSAASDRTLNGTSCGENLFMSTSLKSWTEAILSWYNERDDFLYASGAKTEGAVIGHYTQVVWYISHLIGCAIAFCPDQEYQYYYVCQYSPAGNIKGKIATPYEAGEPCGRCPNDCDKGLCTNPCTERNLYSNCASLKDQVGCDHPIMGKCHRHSRVKAGLGPEATPKHLLKRVPIEKQGAQCLQHLPETKDNIINKCNIHAKNNRALGKAKSPPPMPSSINRGPIFLQSKG</sequence>
<dbReference type="SUPFAM" id="SSF55797">
    <property type="entry name" value="PR-1-like"/>
    <property type="match status" value="1"/>
</dbReference>
<evidence type="ECO:0000256" key="2">
    <source>
        <dbReference type="ARBA" id="ARBA00023157"/>
    </source>
</evidence>
<keyword evidence="4" id="KW-0732">Signal</keyword>
<dbReference type="EMBL" id="OX395128">
    <property type="protein sequence ID" value="CAI5769119.1"/>
    <property type="molecule type" value="Genomic_DNA"/>
</dbReference>
<name>A0AA35NZ51_9SAUR</name>
<dbReference type="CDD" id="cd05383">
    <property type="entry name" value="CAP_CRISP"/>
    <property type="match status" value="1"/>
</dbReference>
<comment type="similarity">
    <text evidence="1">Belongs to the CRISP family.</text>
</comment>
<dbReference type="SUPFAM" id="SSF57546">
    <property type="entry name" value="Crisp domain-like"/>
    <property type="match status" value="1"/>
</dbReference>
<feature type="signal peptide" evidence="4">
    <location>
        <begin position="1"/>
        <end position="19"/>
    </location>
</feature>
<evidence type="ECO:0000313" key="7">
    <source>
        <dbReference type="Proteomes" id="UP001178461"/>
    </source>
</evidence>
<keyword evidence="2" id="KW-1015">Disulfide bond</keyword>
<dbReference type="PROSITE" id="PS01010">
    <property type="entry name" value="CRISP_2"/>
    <property type="match status" value="1"/>
</dbReference>
<dbReference type="PROSITE" id="PS01009">
    <property type="entry name" value="CRISP_1"/>
    <property type="match status" value="1"/>
</dbReference>
<proteinExistence type="inferred from homology"/>
<dbReference type="FunFam" id="3.40.33.10:FF:000005">
    <property type="entry name" value="Cysteine-rich secretory protein 2"/>
    <property type="match status" value="1"/>
</dbReference>
<dbReference type="PANTHER" id="PTHR10334">
    <property type="entry name" value="CYSTEINE-RICH SECRETORY PROTEIN-RELATED"/>
    <property type="match status" value="1"/>
</dbReference>
<dbReference type="Gene3D" id="1.10.10.740">
    <property type="entry name" value="Crisp domain"/>
    <property type="match status" value="1"/>
</dbReference>
<feature type="region of interest" description="Disordered" evidence="3">
    <location>
        <begin position="286"/>
        <end position="311"/>
    </location>
</feature>
<dbReference type="InterPro" id="IPR013871">
    <property type="entry name" value="Cysteine_rich_secretory"/>
</dbReference>
<dbReference type="Pfam" id="PF08562">
    <property type="entry name" value="Crisp"/>
    <property type="match status" value="1"/>
</dbReference>
<evidence type="ECO:0000259" key="5">
    <source>
        <dbReference type="SMART" id="SM00198"/>
    </source>
</evidence>
<feature type="domain" description="SCP" evidence="5">
    <location>
        <begin position="34"/>
        <end position="176"/>
    </location>
</feature>
<reference evidence="6" key="1">
    <citation type="submission" date="2022-12" db="EMBL/GenBank/DDBJ databases">
        <authorList>
            <person name="Alioto T."/>
            <person name="Alioto T."/>
            <person name="Gomez Garrido J."/>
        </authorList>
    </citation>
    <scope>NUCLEOTIDE SEQUENCE</scope>
</reference>
<evidence type="ECO:0000256" key="1">
    <source>
        <dbReference type="ARBA" id="ARBA00009923"/>
    </source>
</evidence>
<protein>
    <submittedName>
        <fullName evidence="6">Cysteine-rich secretory 2</fullName>
    </submittedName>
</protein>
<dbReference type="GO" id="GO:0005576">
    <property type="term" value="C:extracellular region"/>
    <property type="evidence" value="ECO:0007669"/>
    <property type="project" value="InterPro"/>
</dbReference>
<dbReference type="InterPro" id="IPR001283">
    <property type="entry name" value="CRISP-related"/>
</dbReference>
<dbReference type="InterPro" id="IPR035940">
    <property type="entry name" value="CAP_sf"/>
</dbReference>
<dbReference type="Pfam" id="PF00188">
    <property type="entry name" value="CAP"/>
    <property type="match status" value="1"/>
</dbReference>
<gene>
    <name evidence="6" type="ORF">PODLI_1B002005</name>
</gene>
<keyword evidence="7" id="KW-1185">Reference proteome</keyword>
<organism evidence="6 7">
    <name type="scientific">Podarcis lilfordi</name>
    <name type="common">Lilford's wall lizard</name>
    <dbReference type="NCBI Taxonomy" id="74358"/>
    <lineage>
        <taxon>Eukaryota</taxon>
        <taxon>Metazoa</taxon>
        <taxon>Chordata</taxon>
        <taxon>Craniata</taxon>
        <taxon>Vertebrata</taxon>
        <taxon>Euteleostomi</taxon>
        <taxon>Lepidosauria</taxon>
        <taxon>Squamata</taxon>
        <taxon>Bifurcata</taxon>
        <taxon>Unidentata</taxon>
        <taxon>Episquamata</taxon>
        <taxon>Laterata</taxon>
        <taxon>Lacertibaenia</taxon>
        <taxon>Lacertidae</taxon>
        <taxon>Podarcis</taxon>
    </lineage>
</organism>
<dbReference type="InterPro" id="IPR034117">
    <property type="entry name" value="SCP_CRISP"/>
</dbReference>
<dbReference type="SMART" id="SM00198">
    <property type="entry name" value="SCP"/>
    <property type="match status" value="1"/>
</dbReference>
<evidence type="ECO:0000256" key="4">
    <source>
        <dbReference type="SAM" id="SignalP"/>
    </source>
</evidence>
<dbReference type="Proteomes" id="UP001178461">
    <property type="component" value="Chromosome 3"/>
</dbReference>